<gene>
    <name evidence="1" type="ORF">BpHYR1_047806</name>
</gene>
<evidence type="ECO:0000313" key="1">
    <source>
        <dbReference type="EMBL" id="RNA14087.1"/>
    </source>
</evidence>
<comment type="caution">
    <text evidence="1">The sequence shown here is derived from an EMBL/GenBank/DDBJ whole genome shotgun (WGS) entry which is preliminary data.</text>
</comment>
<proteinExistence type="predicted"/>
<feature type="non-terminal residue" evidence="1">
    <location>
        <position position="148"/>
    </location>
</feature>
<dbReference type="OrthoDB" id="10136899at2759"/>
<keyword evidence="2" id="KW-1185">Reference proteome</keyword>
<name>A0A3M7QRJ7_BRAPC</name>
<dbReference type="EMBL" id="REGN01005262">
    <property type="protein sequence ID" value="RNA14087.1"/>
    <property type="molecule type" value="Genomic_DNA"/>
</dbReference>
<reference evidence="1 2" key="1">
    <citation type="journal article" date="2018" name="Sci. Rep.">
        <title>Genomic signatures of local adaptation to the degree of environmental predictability in rotifers.</title>
        <authorList>
            <person name="Franch-Gras L."/>
            <person name="Hahn C."/>
            <person name="Garcia-Roger E.M."/>
            <person name="Carmona M.J."/>
            <person name="Serra M."/>
            <person name="Gomez A."/>
        </authorList>
    </citation>
    <scope>NUCLEOTIDE SEQUENCE [LARGE SCALE GENOMIC DNA]</scope>
    <source>
        <strain evidence="1">HYR1</strain>
    </source>
</reference>
<dbReference type="STRING" id="10195.A0A3M7QRJ7"/>
<accession>A0A3M7QRJ7</accession>
<dbReference type="Proteomes" id="UP000276133">
    <property type="component" value="Unassembled WGS sequence"/>
</dbReference>
<organism evidence="1 2">
    <name type="scientific">Brachionus plicatilis</name>
    <name type="common">Marine rotifer</name>
    <name type="synonym">Brachionus muelleri</name>
    <dbReference type="NCBI Taxonomy" id="10195"/>
    <lineage>
        <taxon>Eukaryota</taxon>
        <taxon>Metazoa</taxon>
        <taxon>Spiralia</taxon>
        <taxon>Gnathifera</taxon>
        <taxon>Rotifera</taxon>
        <taxon>Eurotatoria</taxon>
        <taxon>Monogononta</taxon>
        <taxon>Pseudotrocha</taxon>
        <taxon>Ploima</taxon>
        <taxon>Brachionidae</taxon>
        <taxon>Brachionus</taxon>
    </lineage>
</organism>
<protein>
    <submittedName>
        <fullName evidence="1">Uncharacterized protein</fullName>
    </submittedName>
</protein>
<evidence type="ECO:0000313" key="2">
    <source>
        <dbReference type="Proteomes" id="UP000276133"/>
    </source>
</evidence>
<sequence length="148" mass="17231">MFMLIFPIVSLRLDNNFYVCDTPNYDNVANIPNMEILIKQNLAIDGHGYECNGNCEFDENPIENFKWLSTVLTTGYYCRLQKTKIIYKNKIFNEICNADNLECNLGDSILIWNREIVNSCPYRLFSSLKLNLPYDNIFSNPSGNQMFK</sequence>
<dbReference type="AlphaFoldDB" id="A0A3M7QRJ7"/>